<accession>A0A564UQR8</accession>
<evidence type="ECO:0008006" key="4">
    <source>
        <dbReference type="Google" id="ProtNLM"/>
    </source>
</evidence>
<feature type="transmembrane region" description="Helical" evidence="1">
    <location>
        <begin position="118"/>
        <end position="149"/>
    </location>
</feature>
<reference evidence="2 3" key="1">
    <citation type="submission" date="2019-07" db="EMBL/GenBank/DDBJ databases">
        <authorList>
            <person name="Hibberd C M."/>
            <person name="Gehrig L. J."/>
            <person name="Chang H.-W."/>
            <person name="Venkatesh S."/>
        </authorList>
    </citation>
    <scope>NUCLEOTIDE SEQUENCE [LARGE SCALE GENOMIC DNA]</scope>
    <source>
        <strain evidence="2">Ruminococcus_torques_SSTS_Bg7063</strain>
    </source>
</reference>
<dbReference type="AlphaFoldDB" id="A0A564UQR8"/>
<keyword evidence="1" id="KW-0472">Membrane</keyword>
<sequence>MKYIKMFWIDFKNGILKNVLLFLCPMILAVFTFWDAWNRIHGVKEINLSLAAYGDYWFYVYGGMQKYVPGPGNTFQVPIIWMVIFILPAFLLLNYPVKDMQHMGTQMMVRIGGRTRWWLSKCMWNVLATVLYHVLLAGILLGLCFVFNIPLSSRIHVELLGMLFNLFGGNTLLPREMIPTVIFLIPILCSVAFNLLQMTLYLFIKPIFSFFVTAVLLVSSAYLLSPYMLGNYAMPLRYSWIFEGGVSFQVGIVASVLLAVVAVIIGMIRFRKYEILNRD</sequence>
<dbReference type="RefSeq" id="WP_144367906.1">
    <property type="nucleotide sequence ID" value="NZ_CABHNA010000099.1"/>
</dbReference>
<protein>
    <recommendedName>
        <fullName evidence="4">ABC-2 family transporter protein</fullName>
    </recommendedName>
</protein>
<evidence type="ECO:0000313" key="3">
    <source>
        <dbReference type="Proteomes" id="UP000363661"/>
    </source>
</evidence>
<gene>
    <name evidence="2" type="ORF">RTSSTS7063_02776</name>
</gene>
<dbReference type="EMBL" id="CABHNA010000099">
    <property type="protein sequence ID" value="VUX21582.1"/>
    <property type="molecule type" value="Genomic_DNA"/>
</dbReference>
<evidence type="ECO:0000313" key="2">
    <source>
        <dbReference type="EMBL" id="VUX21582.1"/>
    </source>
</evidence>
<name>A0A564UQR8_9FIRM</name>
<dbReference type="Proteomes" id="UP000363661">
    <property type="component" value="Unassembled WGS sequence"/>
</dbReference>
<organism evidence="2 3">
    <name type="scientific">[Ruminococcus] torques</name>
    <dbReference type="NCBI Taxonomy" id="33039"/>
    <lineage>
        <taxon>Bacteria</taxon>
        <taxon>Bacillati</taxon>
        <taxon>Bacillota</taxon>
        <taxon>Clostridia</taxon>
        <taxon>Lachnospirales</taxon>
        <taxon>Lachnospiraceae</taxon>
        <taxon>Mediterraneibacter</taxon>
    </lineage>
</organism>
<keyword evidence="1" id="KW-0812">Transmembrane</keyword>
<proteinExistence type="predicted"/>
<evidence type="ECO:0000256" key="1">
    <source>
        <dbReference type="SAM" id="Phobius"/>
    </source>
</evidence>
<feature type="transmembrane region" description="Helical" evidence="1">
    <location>
        <begin position="15"/>
        <end position="34"/>
    </location>
</feature>
<feature type="transmembrane region" description="Helical" evidence="1">
    <location>
        <begin position="79"/>
        <end position="97"/>
    </location>
</feature>
<feature type="transmembrane region" description="Helical" evidence="1">
    <location>
        <begin position="248"/>
        <end position="268"/>
    </location>
</feature>
<feature type="transmembrane region" description="Helical" evidence="1">
    <location>
        <begin position="177"/>
        <end position="196"/>
    </location>
</feature>
<keyword evidence="3" id="KW-1185">Reference proteome</keyword>
<feature type="transmembrane region" description="Helical" evidence="1">
    <location>
        <begin position="208"/>
        <end position="228"/>
    </location>
</feature>
<keyword evidence="1" id="KW-1133">Transmembrane helix</keyword>